<proteinExistence type="predicted"/>
<dbReference type="AlphaFoldDB" id="A0A7W9YA17"/>
<feature type="transmembrane region" description="Helical" evidence="1">
    <location>
        <begin position="12"/>
        <end position="30"/>
    </location>
</feature>
<keyword evidence="1" id="KW-0472">Membrane</keyword>
<organism evidence="2 3">
    <name type="scientific">Rhizobium wenxiniae</name>
    <dbReference type="NCBI Taxonomy" id="1737357"/>
    <lineage>
        <taxon>Bacteria</taxon>
        <taxon>Pseudomonadati</taxon>
        <taxon>Pseudomonadota</taxon>
        <taxon>Alphaproteobacteria</taxon>
        <taxon>Hyphomicrobiales</taxon>
        <taxon>Rhizobiaceae</taxon>
        <taxon>Rhizobium/Agrobacterium group</taxon>
        <taxon>Rhizobium</taxon>
    </lineage>
</organism>
<comment type="caution">
    <text evidence="2">The sequence shown here is derived from an EMBL/GenBank/DDBJ whole genome shotgun (WGS) entry which is preliminary data.</text>
</comment>
<sequence length="216" mass="23794">MVDFFSTTQGFMTLGALIGAGSFALGAAGGSMSKIPGLFRPRDKKSNARNLAMLTVLALDDYVGACYAAVHDKPEFNPADQVEFAFHLPEPVLNLPKDVEWRSLGDDLGEEILWFSNRVRNHENALESLDLARKDHDSFFERRVEGYARLAARAMDLIARVCNEFDLTLPDKPDYYHQAEGLAKILHALERTNAGTAPLTATVGTANVTPLFPKIL</sequence>
<dbReference type="EMBL" id="JACHEG010000006">
    <property type="protein sequence ID" value="MBB6164691.1"/>
    <property type="molecule type" value="Genomic_DNA"/>
</dbReference>
<reference evidence="2 3" key="1">
    <citation type="submission" date="2020-08" db="EMBL/GenBank/DDBJ databases">
        <title>Genomic Encyclopedia of Type Strains, Phase IV (KMG-IV): sequencing the most valuable type-strain genomes for metagenomic binning, comparative biology and taxonomic classification.</title>
        <authorList>
            <person name="Goeker M."/>
        </authorList>
    </citation>
    <scope>NUCLEOTIDE SEQUENCE [LARGE SCALE GENOMIC DNA]</scope>
    <source>
        <strain evidence="2 3">DSM 100734</strain>
    </source>
</reference>
<protein>
    <submittedName>
        <fullName evidence="2">Uncharacterized protein</fullName>
    </submittedName>
</protein>
<evidence type="ECO:0000313" key="2">
    <source>
        <dbReference type="EMBL" id="MBB6164691.1"/>
    </source>
</evidence>
<keyword evidence="1" id="KW-1133">Transmembrane helix</keyword>
<evidence type="ECO:0000313" key="3">
    <source>
        <dbReference type="Proteomes" id="UP000547879"/>
    </source>
</evidence>
<dbReference type="Proteomes" id="UP000547879">
    <property type="component" value="Unassembled WGS sequence"/>
</dbReference>
<dbReference type="RefSeq" id="WP_183995398.1">
    <property type="nucleotide sequence ID" value="NZ_BMHW01000005.1"/>
</dbReference>
<keyword evidence="3" id="KW-1185">Reference proteome</keyword>
<name>A0A7W9YA17_9HYPH</name>
<accession>A0A7W9YA17</accession>
<evidence type="ECO:0000256" key="1">
    <source>
        <dbReference type="SAM" id="Phobius"/>
    </source>
</evidence>
<gene>
    <name evidence="2" type="ORF">HNQ72_004536</name>
</gene>
<keyword evidence="1" id="KW-0812">Transmembrane</keyword>